<name>A0AC35FCN4_9BILA</name>
<dbReference type="Proteomes" id="UP000887580">
    <property type="component" value="Unplaced"/>
</dbReference>
<proteinExistence type="predicted"/>
<dbReference type="WBParaSite" id="PS1159_v2.g16162.t1">
    <property type="protein sequence ID" value="PS1159_v2.g16162.t1"/>
    <property type="gene ID" value="PS1159_v2.g16162"/>
</dbReference>
<protein>
    <submittedName>
        <fullName evidence="2">IRG-type G domain-containing protein</fullName>
    </submittedName>
</protein>
<evidence type="ECO:0000313" key="2">
    <source>
        <dbReference type="WBParaSite" id="PS1159_v2.g16162.t1"/>
    </source>
</evidence>
<evidence type="ECO:0000313" key="1">
    <source>
        <dbReference type="Proteomes" id="UP000887580"/>
    </source>
</evidence>
<reference evidence="2" key="1">
    <citation type="submission" date="2022-11" db="UniProtKB">
        <authorList>
            <consortium name="WormBaseParasite"/>
        </authorList>
    </citation>
    <scope>IDENTIFICATION</scope>
</reference>
<accession>A0AC35FCN4</accession>
<sequence length="339" mass="39664">MRNIIGEICQTFEPDVFIDTVNDYACFYKFPDEANTTVKGVIEKHRMKRESEEARKRQQKEMQILQRKIKQEKAAQTRAEEEIKLATAKIEKQNYEMNELIRRQKMTIKEKIAEAKMLHKIESESCYNFAFAGHTKTGKSSLINSIRGIDDKESTAAKVGIVETTQIIQKYPYYVDKLKNIEVNFYDIPGSGTLSHHTSQYYQEKGLCAFDCLFILIQETFCEEEIKFAIEALKHNQKVAFIQSKCDILLTNRKKQKIINKIDQTAVDEFLEKLKENRICEIRKSNISQLHRIPCFYVSSFNLYNLKNGLELDPDVRYNENELLEFMASEIKFSRNTIL</sequence>
<organism evidence="1 2">
    <name type="scientific">Panagrolaimus sp. PS1159</name>
    <dbReference type="NCBI Taxonomy" id="55785"/>
    <lineage>
        <taxon>Eukaryota</taxon>
        <taxon>Metazoa</taxon>
        <taxon>Ecdysozoa</taxon>
        <taxon>Nematoda</taxon>
        <taxon>Chromadorea</taxon>
        <taxon>Rhabditida</taxon>
        <taxon>Tylenchina</taxon>
        <taxon>Panagrolaimomorpha</taxon>
        <taxon>Panagrolaimoidea</taxon>
        <taxon>Panagrolaimidae</taxon>
        <taxon>Panagrolaimus</taxon>
    </lineage>
</organism>